<dbReference type="AlphaFoldDB" id="A0A9E7NCL9"/>
<keyword evidence="3" id="KW-1185">Reference proteome</keyword>
<name>A0A9E7NCL9_9EURY</name>
<keyword evidence="2" id="KW-0808">Transferase</keyword>
<evidence type="ECO:0000259" key="1">
    <source>
        <dbReference type="Pfam" id="PF12804"/>
    </source>
</evidence>
<dbReference type="Proteomes" id="UP001056855">
    <property type="component" value="Chromosome"/>
</dbReference>
<evidence type="ECO:0000313" key="2">
    <source>
        <dbReference type="EMBL" id="UTF55455.1"/>
    </source>
</evidence>
<dbReference type="SUPFAM" id="SSF53448">
    <property type="entry name" value="Nucleotide-diphospho-sugar transferases"/>
    <property type="match status" value="1"/>
</dbReference>
<dbReference type="Gene3D" id="3.90.550.10">
    <property type="entry name" value="Spore Coat Polysaccharide Biosynthesis Protein SpsA, Chain A"/>
    <property type="match status" value="1"/>
</dbReference>
<dbReference type="InterPro" id="IPR029044">
    <property type="entry name" value="Nucleotide-diphossugar_trans"/>
</dbReference>
<dbReference type="InterPro" id="IPR025877">
    <property type="entry name" value="MobA-like_NTP_Trfase"/>
</dbReference>
<reference evidence="2" key="1">
    <citation type="submission" date="2022-06" db="EMBL/GenBank/DDBJ databases">
        <title>Diverse halophilic archaea isolated from saline environments.</title>
        <authorList>
            <person name="Cui H.-L."/>
        </authorList>
    </citation>
    <scope>NUCLEOTIDE SEQUENCE</scope>
    <source>
        <strain evidence="2">WLHS1</strain>
    </source>
</reference>
<feature type="domain" description="MobA-like NTP transferase" evidence="1">
    <location>
        <begin position="1"/>
        <end position="137"/>
    </location>
</feature>
<dbReference type="GeneID" id="73289944"/>
<dbReference type="GO" id="GO:0016779">
    <property type="term" value="F:nucleotidyltransferase activity"/>
    <property type="evidence" value="ECO:0007669"/>
    <property type="project" value="UniProtKB-ARBA"/>
</dbReference>
<gene>
    <name evidence="2" type="ORF">NGM29_07820</name>
</gene>
<organism evidence="2 3">
    <name type="scientific">Natronosalvus rutilus</name>
    <dbReference type="NCBI Taxonomy" id="2953753"/>
    <lineage>
        <taxon>Archaea</taxon>
        <taxon>Methanobacteriati</taxon>
        <taxon>Methanobacteriota</taxon>
        <taxon>Stenosarchaea group</taxon>
        <taxon>Halobacteria</taxon>
        <taxon>Halobacteriales</taxon>
        <taxon>Natrialbaceae</taxon>
        <taxon>Natronosalvus</taxon>
    </lineage>
</organism>
<proteinExistence type="predicted"/>
<dbReference type="EMBL" id="CP100355">
    <property type="protein sequence ID" value="UTF55455.1"/>
    <property type="molecule type" value="Genomic_DNA"/>
</dbReference>
<dbReference type="KEGG" id="sawl:NGM29_07820"/>
<protein>
    <submittedName>
        <fullName evidence="2">NTP transferase domain-containing protein</fullName>
    </submittedName>
</protein>
<sequence length="236" mass="25510">MAGGRGTRLESRVEKPLYEIGGVAMIDRVLTALEASAVGRITVAVSPNAPDTRDYLVELDCTRSLEVDGVVEPLEPVTPAKPVWVIESAGDGYVSDLGSILESNSIPISTPVLTAAADLPLLEGATVDGVLERYRRRVRARGRDGGTDGEAPSMTVCVPTALKRRLELSVDTTLESDRHLAPTGVNVVGTSNETMIARSYDHRLACNVNRRTDARVAKTYCSDRDRDGEEKEEAFR</sequence>
<accession>A0A9E7NCL9</accession>
<evidence type="ECO:0000313" key="3">
    <source>
        <dbReference type="Proteomes" id="UP001056855"/>
    </source>
</evidence>
<dbReference type="Pfam" id="PF12804">
    <property type="entry name" value="NTP_transf_3"/>
    <property type="match status" value="1"/>
</dbReference>
<dbReference type="RefSeq" id="WP_254160505.1">
    <property type="nucleotide sequence ID" value="NZ_CP100355.1"/>
</dbReference>